<dbReference type="PRINTS" id="PR00625">
    <property type="entry name" value="JDOMAIN"/>
</dbReference>
<feature type="compositionally biased region" description="Basic and acidic residues" evidence="1">
    <location>
        <begin position="155"/>
        <end position="166"/>
    </location>
</feature>
<feature type="region of interest" description="Disordered" evidence="1">
    <location>
        <begin position="941"/>
        <end position="969"/>
    </location>
</feature>
<evidence type="ECO:0000313" key="3">
    <source>
        <dbReference type="EMBL" id="KAJ5221919.1"/>
    </source>
</evidence>
<feature type="domain" description="J" evidence="2">
    <location>
        <begin position="19"/>
        <end position="85"/>
    </location>
</feature>
<dbReference type="SUPFAM" id="SSF46565">
    <property type="entry name" value="Chaperone J-domain"/>
    <property type="match status" value="1"/>
</dbReference>
<dbReference type="PANTHER" id="PTHR24074">
    <property type="entry name" value="CO-CHAPERONE PROTEIN DJLA"/>
    <property type="match status" value="1"/>
</dbReference>
<feature type="compositionally biased region" description="Polar residues" evidence="1">
    <location>
        <begin position="222"/>
        <end position="232"/>
    </location>
</feature>
<dbReference type="RefSeq" id="XP_056496842.1">
    <property type="nucleotide sequence ID" value="XM_056649711.1"/>
</dbReference>
<reference evidence="3" key="2">
    <citation type="journal article" date="2023" name="IMA Fungus">
        <title>Comparative genomic study of the Penicillium genus elucidates a diverse pangenome and 15 lateral gene transfer events.</title>
        <authorList>
            <person name="Petersen C."/>
            <person name="Sorensen T."/>
            <person name="Nielsen M.R."/>
            <person name="Sondergaard T.E."/>
            <person name="Sorensen J.L."/>
            <person name="Fitzpatrick D.A."/>
            <person name="Frisvad J.C."/>
            <person name="Nielsen K.L."/>
        </authorList>
    </citation>
    <scope>NUCLEOTIDE SEQUENCE</scope>
    <source>
        <strain evidence="3">IBT 23319</strain>
    </source>
</reference>
<dbReference type="Gene3D" id="1.10.287.110">
    <property type="entry name" value="DnaJ domain"/>
    <property type="match status" value="1"/>
</dbReference>
<feature type="compositionally biased region" description="Basic residues" evidence="1">
    <location>
        <begin position="376"/>
        <end position="390"/>
    </location>
</feature>
<dbReference type="Proteomes" id="UP001147733">
    <property type="component" value="Unassembled WGS sequence"/>
</dbReference>
<feature type="compositionally biased region" description="Polar residues" evidence="1">
    <location>
        <begin position="451"/>
        <end position="470"/>
    </location>
</feature>
<feature type="region of interest" description="Disordered" evidence="1">
    <location>
        <begin position="67"/>
        <end position="471"/>
    </location>
</feature>
<feature type="compositionally biased region" description="Polar residues" evidence="1">
    <location>
        <begin position="714"/>
        <end position="725"/>
    </location>
</feature>
<feature type="compositionally biased region" description="Acidic residues" evidence="1">
    <location>
        <begin position="731"/>
        <end position="742"/>
    </location>
</feature>
<feature type="compositionally biased region" description="Basic residues" evidence="1">
    <location>
        <begin position="413"/>
        <end position="434"/>
    </location>
</feature>
<dbReference type="InterPro" id="IPR050817">
    <property type="entry name" value="DjlA_DnaK_co-chaperone"/>
</dbReference>
<dbReference type="EMBL" id="JAPQKT010000009">
    <property type="protein sequence ID" value="KAJ5221919.1"/>
    <property type="molecule type" value="Genomic_DNA"/>
</dbReference>
<evidence type="ECO:0000313" key="4">
    <source>
        <dbReference type="Proteomes" id="UP001147733"/>
    </source>
</evidence>
<feature type="compositionally biased region" description="Low complexity" evidence="1">
    <location>
        <begin position="585"/>
        <end position="613"/>
    </location>
</feature>
<sequence length="1022" mass="113246">MRCRNNTVSKWPNPTYEGIITQIWDLPPSAESEDIKKQFRKLALKYHPDKNPGKEAEFNVKFQAIKTAHDLLSDPTTRLKYDTDRLRAGYGKVSGPPKTSSTRRPQPTAFRPTPPRPQYNPPPPFAKPQPKSNGPSAGAKRYEAHARAGPQSWHKPQDESQTRADAFKGFSGMRGANAAGSAGWRGFDPNTGRATPGGTPRQQNQPFGKPRPQSAYERFQESYRTQNPSAMPNSPKKKNGYAPGASGDDEPMARNTSAYTSSNRPSSMYFDPAPPPTAKKPTVTEQTQSTPEYERTRSRYAATGGERTFFTSSGLGRSSTSRTPSGGHQTSPTSAQHERRRSASPKAARNRAYSVSETSSDLDDSTSEEEIPPVHPKPKAIPKSRMRHRQRFPDLYGQNDSSSSTGENSRARQGQKHPRPSPSPRRFRKYRRSSGYHDGNADFYRDKGHNSDSAAFSKGQQGPFGSSSSRYGHFDSYSLGNPYTYFFTMWSRPDSARNKTTPQPTFGDSSHLHKKFSEEDWREHLDKFDFLGAHAKSRNGFRASPKGNNDVKGAAQMPPDSWKAKQNPWPGFAGLSMEDQPQPPQSSSFTPPPGTQSQDGTANHTNPTQTTTTTHDHPRFPQFTSGGSGSQAQPQPQPQQAPTPFAQAKFSAEQWSEQLRNLSWSVDDDSKTRQTRTPPLRSPKKPVRPATKVQNGPQPAKVATEAEEIRDTINGDTPSASTSSLPAGVEVEPEAMDLDDELPPVHPNASAPASASATNGHKSTNGSANTSYPDLNANARASIPPDSRKTASPHTVNGTSKAETRTPLFNLNNLRNTAPFTSTNSGGIENLDDVFATLPFESKARQQKTTKNDIRPRELKLPNPPKRPRAPELVPIQPGSTQFMLPREKWNYYVSTMGSYMHDWNLFNRRMLLHFNTRQDAIETGLAPGWMSAVGDTTRLRMNGDDEDSTPSKDEVHANPDVTESDELVPDRRTGGYSAYLRGIEEDIQVRKHWEVACEMHRECILDLGRLREWIREGGKVV</sequence>
<feature type="compositionally biased region" description="Polar residues" evidence="1">
    <location>
        <begin position="653"/>
        <end position="664"/>
    </location>
</feature>
<feature type="compositionally biased region" description="Basic and acidic residues" evidence="1">
    <location>
        <begin position="439"/>
        <end position="450"/>
    </location>
</feature>
<proteinExistence type="predicted"/>
<keyword evidence="3" id="KW-0346">Stress response</keyword>
<dbReference type="OrthoDB" id="10265645at2759"/>
<feature type="compositionally biased region" description="Polar residues" evidence="1">
    <location>
        <begin position="790"/>
        <end position="827"/>
    </location>
</feature>
<reference evidence="3" key="1">
    <citation type="submission" date="2022-11" db="EMBL/GenBank/DDBJ databases">
        <authorList>
            <person name="Petersen C."/>
        </authorList>
    </citation>
    <scope>NUCLEOTIDE SEQUENCE</scope>
    <source>
        <strain evidence="3">IBT 23319</strain>
    </source>
</reference>
<organism evidence="3 4">
    <name type="scientific">Penicillium citrinum</name>
    <dbReference type="NCBI Taxonomy" id="5077"/>
    <lineage>
        <taxon>Eukaryota</taxon>
        <taxon>Fungi</taxon>
        <taxon>Dikarya</taxon>
        <taxon>Ascomycota</taxon>
        <taxon>Pezizomycotina</taxon>
        <taxon>Eurotiomycetes</taxon>
        <taxon>Eurotiomycetidae</taxon>
        <taxon>Eurotiales</taxon>
        <taxon>Aspergillaceae</taxon>
        <taxon>Penicillium</taxon>
    </lineage>
</organism>
<feature type="compositionally biased region" description="Basic and acidic residues" evidence="1">
    <location>
        <begin position="941"/>
        <end position="958"/>
    </location>
</feature>
<dbReference type="SMART" id="SM00271">
    <property type="entry name" value="DnaJ"/>
    <property type="match status" value="1"/>
</dbReference>
<evidence type="ECO:0000259" key="2">
    <source>
        <dbReference type="PROSITE" id="PS50076"/>
    </source>
</evidence>
<dbReference type="Pfam" id="PF00226">
    <property type="entry name" value="DnaJ"/>
    <property type="match status" value="1"/>
</dbReference>
<feature type="compositionally biased region" description="Acidic residues" evidence="1">
    <location>
        <begin position="360"/>
        <end position="371"/>
    </location>
</feature>
<dbReference type="PROSITE" id="PS50076">
    <property type="entry name" value="DNAJ_2"/>
    <property type="match status" value="1"/>
</dbReference>
<feature type="compositionally biased region" description="Polar residues" evidence="1">
    <location>
        <begin position="758"/>
        <end position="773"/>
    </location>
</feature>
<feature type="compositionally biased region" description="Low complexity" evidence="1">
    <location>
        <begin position="308"/>
        <end position="327"/>
    </location>
</feature>
<evidence type="ECO:0000256" key="1">
    <source>
        <dbReference type="SAM" id="MobiDB-lite"/>
    </source>
</evidence>
<name>A0A9W9NNJ5_PENCI</name>
<feature type="compositionally biased region" description="Polar residues" evidence="1">
    <location>
        <begin position="254"/>
        <end position="266"/>
    </location>
</feature>
<feature type="compositionally biased region" description="Pro residues" evidence="1">
    <location>
        <begin position="112"/>
        <end position="127"/>
    </location>
</feature>
<dbReference type="InterPro" id="IPR018253">
    <property type="entry name" value="DnaJ_domain_CS"/>
</dbReference>
<dbReference type="GeneID" id="81388878"/>
<dbReference type="CDD" id="cd06257">
    <property type="entry name" value="DnaJ"/>
    <property type="match status" value="1"/>
</dbReference>
<feature type="compositionally biased region" description="Basic and acidic residues" evidence="1">
    <location>
        <begin position="850"/>
        <end position="860"/>
    </location>
</feature>
<feature type="region of interest" description="Disordered" evidence="1">
    <location>
        <begin position="536"/>
        <end position="828"/>
    </location>
</feature>
<dbReference type="InterPro" id="IPR036869">
    <property type="entry name" value="J_dom_sf"/>
</dbReference>
<protein>
    <submittedName>
        <fullName evidence="3">Heat shock protein DnaJ N-terminal</fullName>
    </submittedName>
</protein>
<feature type="region of interest" description="Disordered" evidence="1">
    <location>
        <begin position="841"/>
        <end position="877"/>
    </location>
</feature>
<comment type="caution">
    <text evidence="3">The sequence shown here is derived from an EMBL/GenBank/DDBJ whole genome shotgun (WGS) entry which is preliminary data.</text>
</comment>
<accession>A0A9W9NNJ5</accession>
<dbReference type="AlphaFoldDB" id="A0A9W9NNJ5"/>
<feature type="compositionally biased region" description="Basic and acidic residues" evidence="1">
    <location>
        <begin position="67"/>
        <end position="87"/>
    </location>
</feature>
<dbReference type="PROSITE" id="PS00636">
    <property type="entry name" value="DNAJ_1"/>
    <property type="match status" value="1"/>
</dbReference>
<dbReference type="InterPro" id="IPR001623">
    <property type="entry name" value="DnaJ_domain"/>
</dbReference>
<gene>
    <name evidence="3" type="ORF">N7469_010806</name>
</gene>
<keyword evidence="4" id="KW-1185">Reference proteome</keyword>
<feature type="compositionally biased region" description="Polar residues" evidence="1">
    <location>
        <begin position="398"/>
        <end position="412"/>
    </location>
</feature>